<dbReference type="eggNOG" id="KOG4340">
    <property type="taxonomic scope" value="Eukaryota"/>
</dbReference>
<evidence type="ECO:0000256" key="5">
    <source>
        <dbReference type="ARBA" id="ARBA00022803"/>
    </source>
</evidence>
<dbReference type="InterPro" id="IPR039941">
    <property type="entry name" value="TT30"/>
</dbReference>
<keyword evidence="12" id="KW-1185">Reference proteome</keyword>
<dbReference type="Gene3D" id="1.25.40.10">
    <property type="entry name" value="Tetratricopeptide repeat domain"/>
    <property type="match status" value="2"/>
</dbReference>
<dbReference type="GO" id="GO:0030992">
    <property type="term" value="C:intraciliary transport particle B"/>
    <property type="evidence" value="ECO:0007669"/>
    <property type="project" value="TreeGrafter"/>
</dbReference>
<keyword evidence="5 8" id="KW-0802">TPR repeat</keyword>
<evidence type="ECO:0000256" key="9">
    <source>
        <dbReference type="RuleBase" id="RU367070"/>
    </source>
</evidence>
<dbReference type="InterPro" id="IPR013105">
    <property type="entry name" value="TPR_2"/>
</dbReference>
<comment type="similarity">
    <text evidence="2 9">Belongs to the TTC30/dfy-1/fleer family.</text>
</comment>
<dbReference type="PROSITE" id="PS50005">
    <property type="entry name" value="TPR"/>
    <property type="match status" value="1"/>
</dbReference>
<dbReference type="AlphaFoldDB" id="A0A1I7VZN4"/>
<evidence type="ECO:0000313" key="13">
    <source>
        <dbReference type="WBParaSite" id="EN70_8064"/>
    </source>
</evidence>
<comment type="function">
    <text evidence="9">Required for polyglutamylation of axonemal tubulin. Plays a role in anterograde intraflagellar transport (IFT), the process by which cilia precursors are transported from the base of the cilium to the site of their incorporation at the tip.</text>
</comment>
<dbReference type="GO" id="GO:0042073">
    <property type="term" value="P:intraciliary transport"/>
    <property type="evidence" value="ECO:0007669"/>
    <property type="project" value="UniProtKB-UniRule"/>
</dbReference>
<sequence>MDDSKIKEGRHDNAIRSLQYELQRAPNSRAALSLLGYCYFYLQQFAEAAECYEKLVQLYSTYPEYKLYWAQSLYNAFMFPEATAVVSQIDDSQLAGQVLKLESAIKYREEDIANARMLVEKYEVDDPDGDINLACLEYKEGNYEKALERFTTATHLHGYQPCLAYSIALCHYQMYNYSEALKFIADIIDRGVQDHPAELSIGMATEGMDVSSVGNTRLLHETSLIEACNLKAAIEYNLKNLSAASEALTDMPPRLEEELDPVTLHNQALINMDINPSDGNQNPFPPETFSNLLLLYCKYEVTSYFSGQKIYEKEAIAGYYDLAADVLAENAHLTNKYLTQYLYDYLDAVITQQTAPMDAYNKFEAIGNEQINELRKLAKRINEIRQENDELNVQKVVKAYDDTMANENDIWKLNVAHTLFMQGNKFKEAAGFYEPNVKKNFDNMLNITAIILANLSVCYIMTNQNEEAEELMKKVENEEEATAATSNKTKSFHLCIINLVIGTLYCSKGNYEFGISRVIKAMEPYDKKLGTDTWFYCKRCMISLIENLAKHIINIRDSVLQECLQFLEQCEIHGKDVPTTVAGPLMMDELEAKNAKNTVTYEARLLRALLLESLLNPGMLIVAFIIVRTRYSSFTFRLFTLLSSYARCFRRKSMVRTWNSDVSQQCHMLRRHAKSACVRKFSSWNADSYSRFKLPPYGSKPSNSRAPAMSRRPLECAWEGR</sequence>
<dbReference type="STRING" id="7209.A0A1I7VZN4"/>
<dbReference type="Pfam" id="PF07719">
    <property type="entry name" value="TPR_2"/>
    <property type="match status" value="1"/>
</dbReference>
<evidence type="ECO:0000256" key="1">
    <source>
        <dbReference type="ARBA" id="ARBA00004138"/>
    </source>
</evidence>
<feature type="coiled-coil region" evidence="10">
    <location>
        <begin position="367"/>
        <end position="394"/>
    </location>
</feature>
<keyword evidence="7 9" id="KW-0966">Cell projection</keyword>
<accession>A0A1I7VZN4</accession>
<evidence type="ECO:0000313" key="12">
    <source>
        <dbReference type="Proteomes" id="UP000095285"/>
    </source>
</evidence>
<feature type="repeat" description="TPR" evidence="8">
    <location>
        <begin position="29"/>
        <end position="62"/>
    </location>
</feature>
<feature type="compositionally biased region" description="Basic and acidic residues" evidence="11">
    <location>
        <begin position="712"/>
        <end position="721"/>
    </location>
</feature>
<dbReference type="PANTHER" id="PTHR20931">
    <property type="entry name" value="TETRATRICOPEPTIDE REPEAT PROTEIN 30"/>
    <property type="match status" value="1"/>
</dbReference>
<evidence type="ECO:0000256" key="8">
    <source>
        <dbReference type="PROSITE-ProRule" id="PRU00339"/>
    </source>
</evidence>
<comment type="subcellular location">
    <subcellularLocation>
        <location evidence="1 9">Cell projection</location>
        <location evidence="1 9">Cilium</location>
    </subcellularLocation>
</comment>
<reference evidence="13" key="2">
    <citation type="submission" date="2016-11" db="UniProtKB">
        <authorList>
            <consortium name="WormBaseParasite"/>
        </authorList>
    </citation>
    <scope>IDENTIFICATION</scope>
</reference>
<evidence type="ECO:0000256" key="10">
    <source>
        <dbReference type="SAM" id="Coils"/>
    </source>
</evidence>
<keyword evidence="4 9" id="KW-0970">Cilium biogenesis/degradation</keyword>
<evidence type="ECO:0000256" key="7">
    <source>
        <dbReference type="ARBA" id="ARBA00023273"/>
    </source>
</evidence>
<dbReference type="GO" id="GO:0005879">
    <property type="term" value="C:axonemal microtubule"/>
    <property type="evidence" value="ECO:0007669"/>
    <property type="project" value="UniProtKB-UniRule"/>
</dbReference>
<dbReference type="Proteomes" id="UP000095285">
    <property type="component" value="Unassembled WGS sequence"/>
</dbReference>
<keyword evidence="3" id="KW-0677">Repeat</keyword>
<proteinExistence type="inferred from homology"/>
<evidence type="ECO:0000256" key="6">
    <source>
        <dbReference type="ARBA" id="ARBA00023069"/>
    </source>
</evidence>
<name>A0A1I7VZN4_LOALO</name>
<dbReference type="PANTHER" id="PTHR20931:SF0">
    <property type="entry name" value="TETRATRICOPEPTIDE REPEAT PROTEIN 30"/>
    <property type="match status" value="1"/>
</dbReference>
<dbReference type="WBParaSite" id="EN70_8064">
    <property type="protein sequence ID" value="EN70_8064"/>
    <property type="gene ID" value="EN70_8064"/>
</dbReference>
<evidence type="ECO:0000256" key="11">
    <source>
        <dbReference type="SAM" id="MobiDB-lite"/>
    </source>
</evidence>
<evidence type="ECO:0000256" key="2">
    <source>
        <dbReference type="ARBA" id="ARBA00009522"/>
    </source>
</evidence>
<dbReference type="GO" id="GO:0120170">
    <property type="term" value="F:intraciliary transport particle B binding"/>
    <property type="evidence" value="ECO:0007669"/>
    <property type="project" value="TreeGrafter"/>
</dbReference>
<keyword evidence="6 9" id="KW-0969">Cilium</keyword>
<dbReference type="InterPro" id="IPR019734">
    <property type="entry name" value="TPR_rpt"/>
</dbReference>
<dbReference type="SMART" id="SM00028">
    <property type="entry name" value="TPR"/>
    <property type="match status" value="4"/>
</dbReference>
<feature type="region of interest" description="Disordered" evidence="11">
    <location>
        <begin position="698"/>
        <end position="721"/>
    </location>
</feature>
<dbReference type="SUPFAM" id="SSF48452">
    <property type="entry name" value="TPR-like"/>
    <property type="match status" value="2"/>
</dbReference>
<organism evidence="12 13">
    <name type="scientific">Loa loa</name>
    <name type="common">Eye worm</name>
    <name type="synonym">Filaria loa</name>
    <dbReference type="NCBI Taxonomy" id="7209"/>
    <lineage>
        <taxon>Eukaryota</taxon>
        <taxon>Metazoa</taxon>
        <taxon>Ecdysozoa</taxon>
        <taxon>Nematoda</taxon>
        <taxon>Chromadorea</taxon>
        <taxon>Rhabditida</taxon>
        <taxon>Spirurina</taxon>
        <taxon>Spiruromorpha</taxon>
        <taxon>Filarioidea</taxon>
        <taxon>Onchocercidae</taxon>
        <taxon>Loa</taxon>
    </lineage>
</organism>
<protein>
    <recommendedName>
        <fullName evidence="9">Tetratricopeptide repeat protein 30</fullName>
    </recommendedName>
</protein>
<keyword evidence="10" id="KW-0175">Coiled coil</keyword>
<dbReference type="InterPro" id="IPR011990">
    <property type="entry name" value="TPR-like_helical_dom_sf"/>
</dbReference>
<feature type="coiled-coil region" evidence="10">
    <location>
        <begin position="458"/>
        <end position="488"/>
    </location>
</feature>
<reference evidence="12" key="1">
    <citation type="submission" date="2012-04" db="EMBL/GenBank/DDBJ databases">
        <title>The Genome Sequence of Loa loa.</title>
        <authorList>
            <consortium name="The Broad Institute Genome Sequencing Platform"/>
            <consortium name="Broad Institute Genome Sequencing Center for Infectious Disease"/>
            <person name="Nutman T.B."/>
            <person name="Fink D.L."/>
            <person name="Russ C."/>
            <person name="Young S."/>
            <person name="Zeng Q."/>
            <person name="Gargeya S."/>
            <person name="Alvarado L."/>
            <person name="Berlin A."/>
            <person name="Chapman S.B."/>
            <person name="Chen Z."/>
            <person name="Freedman E."/>
            <person name="Gellesch M."/>
            <person name="Goldberg J."/>
            <person name="Griggs A."/>
            <person name="Gujja S."/>
            <person name="Heilman E.R."/>
            <person name="Heiman D."/>
            <person name="Howarth C."/>
            <person name="Mehta T."/>
            <person name="Neiman D."/>
            <person name="Pearson M."/>
            <person name="Roberts A."/>
            <person name="Saif S."/>
            <person name="Shea T."/>
            <person name="Shenoy N."/>
            <person name="Sisk P."/>
            <person name="Stolte C."/>
            <person name="Sykes S."/>
            <person name="White J."/>
            <person name="Yandava C."/>
            <person name="Haas B."/>
            <person name="Henn M.R."/>
            <person name="Nusbaum C."/>
            <person name="Birren B."/>
        </authorList>
    </citation>
    <scope>NUCLEOTIDE SEQUENCE [LARGE SCALE GENOMIC DNA]</scope>
</reference>
<evidence type="ECO:0000256" key="3">
    <source>
        <dbReference type="ARBA" id="ARBA00022737"/>
    </source>
</evidence>
<evidence type="ECO:0000256" key="4">
    <source>
        <dbReference type="ARBA" id="ARBA00022794"/>
    </source>
</evidence>